<proteinExistence type="predicted"/>
<evidence type="ECO:0000313" key="4">
    <source>
        <dbReference type="Proteomes" id="UP001165069"/>
    </source>
</evidence>
<dbReference type="Pfam" id="PF00723">
    <property type="entry name" value="Glyco_hydro_15"/>
    <property type="match status" value="1"/>
</dbReference>
<dbReference type="InterPro" id="IPR008928">
    <property type="entry name" value="6-hairpin_glycosidase_sf"/>
</dbReference>
<comment type="caution">
    <text evidence="3">The sequence shown here is derived from an EMBL/GenBank/DDBJ whole genome shotgun (WGS) entry which is preliminary data.</text>
</comment>
<evidence type="ECO:0000259" key="1">
    <source>
        <dbReference type="Pfam" id="PF00723"/>
    </source>
</evidence>
<dbReference type="InterPro" id="IPR012341">
    <property type="entry name" value="6hp_glycosidase-like_sf"/>
</dbReference>
<dbReference type="InterPro" id="IPR045582">
    <property type="entry name" value="Trehalase-like_N"/>
</dbReference>
<name>A0ABQ5QH95_9BACT</name>
<sequence length="598" mass="66187">MPEIPLLNHGLIGNGSLLALVSPTSAIEWLCLPRFDGPSVFARLLDAESGGVFRILSAGAETTGEMAYEPNTNVLCTRFTQEEGSWELIDFAPRLPKGWGEETPIRLTRLLRPLGGRVRLSIDFDPRLDYGRGPTRILALHDCLEVQGTGGPLYLQTNLPISYVMGKREFALDGPIFLSLSYGQAPSMTLSQAQHELELTTDGWHRWSKTCGLPLFKPGMVLRSALCLKLHAYEDTGAIIAAATTSIPEAMGTERTWDYRYCWLRDAAFVVEALRRLGHLREGERFLRYLRNVAEAGPLQPLYGIDGNPSAPEQILTNLSGFGGQGPVRIGNAAVDQRQHDLMGELVLCLETLLRDPRLVHGEEDLRFFPLVRRLVEEAIVLAPQADTSIWEFRSLLRNYTFSRAMCWVAIHRGAALAGRFQEASLASAWENIAAREQEVLLERGFNAGAGFFTQTLDGAFPDASLLLLPTLGLLDPKDPRFLSTLDQYGERLTEGGLMMRYRNEDDFGAPSSTFTICSFWWAEALALAGRLDEAVEVFERICGFANPVGLFSEDIDPATGRLLGNFPQAYTHVGLINAAITISELLEARDGKVRAWS</sequence>
<feature type="domain" description="Trehalase-like N-terminal" evidence="2">
    <location>
        <begin position="8"/>
        <end position="156"/>
    </location>
</feature>
<evidence type="ECO:0000313" key="3">
    <source>
        <dbReference type="EMBL" id="GLH73906.1"/>
    </source>
</evidence>
<protein>
    <submittedName>
        <fullName evidence="3">Glucoamylase</fullName>
    </submittedName>
</protein>
<accession>A0ABQ5QH95</accession>
<dbReference type="PANTHER" id="PTHR31616:SF0">
    <property type="entry name" value="GLUCAN 1,4-ALPHA-GLUCOSIDASE"/>
    <property type="match status" value="1"/>
</dbReference>
<reference evidence="3 4" key="1">
    <citation type="journal article" date="2023" name="Antonie Van Leeuwenhoek">
        <title>Mesoterricola silvestris gen. nov., sp. nov., Mesoterricola sediminis sp. nov., Geothrix oryzae sp. nov., Geothrix edaphica sp. nov., Geothrix rubra sp. nov., and Geothrix limicola sp. nov., six novel members of Acidobacteriota isolated from soils.</title>
        <authorList>
            <person name="Itoh H."/>
            <person name="Sugisawa Y."/>
            <person name="Mise K."/>
            <person name="Xu Z."/>
            <person name="Kuniyasu M."/>
            <person name="Ushijima N."/>
            <person name="Kawano K."/>
            <person name="Kobayashi E."/>
            <person name="Shiratori Y."/>
            <person name="Masuda Y."/>
            <person name="Senoo K."/>
        </authorList>
    </citation>
    <scope>NUCLEOTIDE SEQUENCE [LARGE SCALE GENOMIC DNA]</scope>
    <source>
        <strain evidence="3 4">Red804</strain>
    </source>
</reference>
<dbReference type="Gene3D" id="1.50.10.10">
    <property type="match status" value="1"/>
</dbReference>
<evidence type="ECO:0000259" key="2">
    <source>
        <dbReference type="Pfam" id="PF19291"/>
    </source>
</evidence>
<dbReference type="Proteomes" id="UP001165069">
    <property type="component" value="Unassembled WGS sequence"/>
</dbReference>
<dbReference type="EMBL" id="BSDE01000004">
    <property type="protein sequence ID" value="GLH73906.1"/>
    <property type="molecule type" value="Genomic_DNA"/>
</dbReference>
<dbReference type="InterPro" id="IPR011613">
    <property type="entry name" value="GH15-like"/>
</dbReference>
<dbReference type="PANTHER" id="PTHR31616">
    <property type="entry name" value="TREHALASE"/>
    <property type="match status" value="1"/>
</dbReference>
<dbReference type="SUPFAM" id="SSF48208">
    <property type="entry name" value="Six-hairpin glycosidases"/>
    <property type="match status" value="1"/>
</dbReference>
<dbReference type="RefSeq" id="WP_285575597.1">
    <property type="nucleotide sequence ID" value="NZ_BSDE01000004.1"/>
</dbReference>
<gene>
    <name evidence="3" type="ORF">GETHLI_24080</name>
</gene>
<feature type="domain" description="GH15-like" evidence="1">
    <location>
        <begin position="220"/>
        <end position="580"/>
    </location>
</feature>
<keyword evidence="4" id="KW-1185">Reference proteome</keyword>
<organism evidence="3 4">
    <name type="scientific">Geothrix limicola</name>
    <dbReference type="NCBI Taxonomy" id="2927978"/>
    <lineage>
        <taxon>Bacteria</taxon>
        <taxon>Pseudomonadati</taxon>
        <taxon>Acidobacteriota</taxon>
        <taxon>Holophagae</taxon>
        <taxon>Holophagales</taxon>
        <taxon>Holophagaceae</taxon>
        <taxon>Geothrix</taxon>
    </lineage>
</organism>
<dbReference type="Pfam" id="PF19291">
    <property type="entry name" value="TREH_N"/>
    <property type="match status" value="1"/>
</dbReference>